<proteinExistence type="predicted"/>
<dbReference type="EMBL" id="FNJK01000008">
    <property type="protein sequence ID" value="SDP18797.1"/>
    <property type="molecule type" value="Genomic_DNA"/>
</dbReference>
<evidence type="ECO:0000313" key="2">
    <source>
        <dbReference type="Proteomes" id="UP000183816"/>
    </source>
</evidence>
<gene>
    <name evidence="1" type="ORF">SAMN05216347_1082</name>
</gene>
<protein>
    <submittedName>
        <fullName evidence="1">Uncharacterized protein</fullName>
    </submittedName>
</protein>
<evidence type="ECO:0000313" key="1">
    <source>
        <dbReference type="EMBL" id="SDP18797.1"/>
    </source>
</evidence>
<dbReference type="AlphaFoldDB" id="A0A1H0QN82"/>
<accession>A0A1H0QN82</accession>
<name>A0A1H0QN82_STREI</name>
<reference evidence="1 2" key="1">
    <citation type="submission" date="2016-10" db="EMBL/GenBank/DDBJ databases">
        <authorList>
            <person name="de Groot N.N."/>
        </authorList>
    </citation>
    <scope>NUCLEOTIDE SEQUENCE [LARGE SCALE GENOMIC DNA]</scope>
    <source>
        <strain evidence="1 2">Sb04</strain>
    </source>
</reference>
<dbReference type="Proteomes" id="UP000183816">
    <property type="component" value="Unassembled WGS sequence"/>
</dbReference>
<sequence length="86" mass="9758">MEHSQLSWKDVSQFEEIKGYGQTVWRHNGQYYFVTEEGGIAPQRVVYELSDELFQLLDSGQKTLSEILTSVSSNSLTASAIFPIIK</sequence>
<organism evidence="1 2">
    <name type="scientific">Streptococcus equinus</name>
    <name type="common">Streptococcus bovis</name>
    <dbReference type="NCBI Taxonomy" id="1335"/>
    <lineage>
        <taxon>Bacteria</taxon>
        <taxon>Bacillati</taxon>
        <taxon>Bacillota</taxon>
        <taxon>Bacilli</taxon>
        <taxon>Lactobacillales</taxon>
        <taxon>Streptococcaceae</taxon>
        <taxon>Streptococcus</taxon>
    </lineage>
</organism>